<comment type="pathway">
    <text evidence="2 12">Cell wall biogenesis; peptidoglycan biosynthesis.</text>
</comment>
<accession>A0A0G0LHQ2</accession>
<dbReference type="PATRIC" id="fig|1618611.3.peg.207"/>
<evidence type="ECO:0000256" key="12">
    <source>
        <dbReference type="HAMAP-Rule" id="MF_00111"/>
    </source>
</evidence>
<evidence type="ECO:0000256" key="2">
    <source>
        <dbReference type="ARBA" id="ARBA00004752"/>
    </source>
</evidence>
<evidence type="ECO:0000256" key="6">
    <source>
        <dbReference type="ARBA" id="ARBA00022960"/>
    </source>
</evidence>
<keyword evidence="8 12" id="KW-0131">Cell cycle</keyword>
<dbReference type="CDD" id="cd01555">
    <property type="entry name" value="UdpNAET"/>
    <property type="match status" value="1"/>
</dbReference>
<comment type="similarity">
    <text evidence="10 12">Belongs to the EPSP synthase family. MurA subfamily.</text>
</comment>
<dbReference type="InterPro" id="IPR013792">
    <property type="entry name" value="RNA3'P_cycl/enolpyr_Trfase_a/b"/>
</dbReference>
<keyword evidence="7 12" id="KW-0573">Peptidoglycan synthesis</keyword>
<keyword evidence="3 12" id="KW-0963">Cytoplasm</keyword>
<dbReference type="InterPro" id="IPR036968">
    <property type="entry name" value="Enolpyruvate_Tfrase_sf"/>
</dbReference>
<feature type="domain" description="Enolpyruvate transferase" evidence="13">
    <location>
        <begin position="8"/>
        <end position="403"/>
    </location>
</feature>
<evidence type="ECO:0000256" key="9">
    <source>
        <dbReference type="ARBA" id="ARBA00023316"/>
    </source>
</evidence>
<keyword evidence="6 12" id="KW-0133">Cell shape</keyword>
<comment type="catalytic activity">
    <reaction evidence="11 12">
        <text>phosphoenolpyruvate + UDP-N-acetyl-alpha-D-glucosamine = UDP-N-acetyl-3-O-(1-carboxyvinyl)-alpha-D-glucosamine + phosphate</text>
        <dbReference type="Rhea" id="RHEA:18681"/>
        <dbReference type="ChEBI" id="CHEBI:43474"/>
        <dbReference type="ChEBI" id="CHEBI:57705"/>
        <dbReference type="ChEBI" id="CHEBI:58702"/>
        <dbReference type="ChEBI" id="CHEBI:68483"/>
        <dbReference type="EC" id="2.5.1.7"/>
    </reaction>
</comment>
<feature type="modified residue" description="2-(S-cysteinyl)pyruvic acid O-phosphothioketal" evidence="12">
    <location>
        <position position="113"/>
    </location>
</feature>
<dbReference type="GO" id="GO:0071555">
    <property type="term" value="P:cell wall organization"/>
    <property type="evidence" value="ECO:0007669"/>
    <property type="project" value="UniProtKB-KW"/>
</dbReference>
<dbReference type="InterPro" id="IPR005750">
    <property type="entry name" value="UDP_GlcNAc_COvinyl_MurA"/>
</dbReference>
<organism evidence="14 15">
    <name type="scientific">Candidatus Azambacteria bacterium GW2011_GWA2_39_10</name>
    <dbReference type="NCBI Taxonomy" id="1618611"/>
    <lineage>
        <taxon>Bacteria</taxon>
        <taxon>Candidatus Azamiibacteriota</taxon>
    </lineage>
</organism>
<evidence type="ECO:0000256" key="5">
    <source>
        <dbReference type="ARBA" id="ARBA00022679"/>
    </source>
</evidence>
<dbReference type="GO" id="GO:0005737">
    <property type="term" value="C:cytoplasm"/>
    <property type="evidence" value="ECO:0007669"/>
    <property type="project" value="UniProtKB-SubCell"/>
</dbReference>
<dbReference type="GO" id="GO:0008760">
    <property type="term" value="F:UDP-N-acetylglucosamine 1-carboxyvinyltransferase activity"/>
    <property type="evidence" value="ECO:0007669"/>
    <property type="project" value="UniProtKB-UniRule"/>
</dbReference>
<evidence type="ECO:0000259" key="13">
    <source>
        <dbReference type="Pfam" id="PF00275"/>
    </source>
</evidence>
<comment type="subcellular location">
    <subcellularLocation>
        <location evidence="1 12">Cytoplasm</location>
    </subcellularLocation>
</comment>
<dbReference type="HAMAP" id="MF_00111">
    <property type="entry name" value="MurA"/>
    <property type="match status" value="1"/>
</dbReference>
<evidence type="ECO:0000256" key="4">
    <source>
        <dbReference type="ARBA" id="ARBA00022618"/>
    </source>
</evidence>
<keyword evidence="12" id="KW-0670">Pyruvate</keyword>
<comment type="function">
    <text evidence="12">Cell wall formation. Adds enolpyruvyl to UDP-N-acetylglucosamine.</text>
</comment>
<proteinExistence type="inferred from homology"/>
<dbReference type="GO" id="GO:0009252">
    <property type="term" value="P:peptidoglycan biosynthetic process"/>
    <property type="evidence" value="ECO:0007669"/>
    <property type="project" value="UniProtKB-UniRule"/>
</dbReference>
<evidence type="ECO:0000256" key="8">
    <source>
        <dbReference type="ARBA" id="ARBA00023306"/>
    </source>
</evidence>
<evidence type="ECO:0000256" key="7">
    <source>
        <dbReference type="ARBA" id="ARBA00022984"/>
    </source>
</evidence>
<dbReference type="UniPathway" id="UPA00219"/>
<feature type="binding site" evidence="12">
    <location>
        <position position="89"/>
    </location>
    <ligand>
        <name>UDP-N-acetyl-alpha-D-glucosamine</name>
        <dbReference type="ChEBI" id="CHEBI:57705"/>
    </ligand>
</feature>
<name>A0A0G0LHQ2_9BACT</name>
<dbReference type="NCBIfam" id="TIGR01072">
    <property type="entry name" value="murA"/>
    <property type="match status" value="1"/>
</dbReference>
<evidence type="ECO:0000256" key="3">
    <source>
        <dbReference type="ARBA" id="ARBA00022490"/>
    </source>
</evidence>
<dbReference type="GO" id="GO:0051301">
    <property type="term" value="P:cell division"/>
    <property type="evidence" value="ECO:0007669"/>
    <property type="project" value="UniProtKB-KW"/>
</dbReference>
<dbReference type="NCBIfam" id="NF006873">
    <property type="entry name" value="PRK09369.1"/>
    <property type="match status" value="1"/>
</dbReference>
<reference evidence="14" key="1">
    <citation type="journal article" date="2015" name="Nature">
        <title>rRNA introns, odd ribosomes, and small enigmatic genomes across a large radiation of phyla.</title>
        <authorList>
            <person name="Brown C.T."/>
            <person name="Hug L.A."/>
            <person name="Thomas B.C."/>
            <person name="Sharon I."/>
            <person name="Castelle C.J."/>
            <person name="Singh A."/>
            <person name="Wilkins M.J."/>
            <person name="Williams K.H."/>
            <person name="Banfield J.F."/>
        </authorList>
    </citation>
    <scope>NUCLEOTIDE SEQUENCE [LARGE SCALE GENOMIC DNA]</scope>
</reference>
<gene>
    <name evidence="12" type="primary">murA</name>
    <name evidence="14" type="ORF">UT16_C0015G0007</name>
</gene>
<dbReference type="EC" id="2.5.1.7" evidence="12"/>
<evidence type="ECO:0000256" key="11">
    <source>
        <dbReference type="ARBA" id="ARBA00047527"/>
    </source>
</evidence>
<dbReference type="GO" id="GO:0019277">
    <property type="term" value="P:UDP-N-acetylgalactosamine biosynthetic process"/>
    <property type="evidence" value="ECO:0007669"/>
    <property type="project" value="InterPro"/>
</dbReference>
<feature type="binding site" evidence="12">
    <location>
        <position position="301"/>
    </location>
    <ligand>
        <name>UDP-N-acetyl-alpha-D-glucosamine</name>
        <dbReference type="ChEBI" id="CHEBI:57705"/>
    </ligand>
</feature>
<dbReference type="Pfam" id="PF00275">
    <property type="entry name" value="EPSP_synthase"/>
    <property type="match status" value="1"/>
</dbReference>
<dbReference type="InterPro" id="IPR001986">
    <property type="entry name" value="Enolpyruvate_Tfrase_dom"/>
</dbReference>
<sequence length="415" mass="44955">MAEYFVINGGKKLEGEIAVGIAKNAALKILAASILTDKPVKLPKMPNIEDVDRMKELLIDLGAKFSGNFINSSGIKKTDLNYKIADRFRASIVLTGPILARYGKVSFPHPGGCTLGKRPIDFFIDGFSAFGAKVKKRGDIFTVTSKKLIGNKFVFPTISVTGTENLMMMAVLAQGKTILKNAACEPEIENLAAFLNSLGAKISGAGMPSIEINGVKELNGGAWNGFPDRIESGTFIILAIASKSNIKIKNCHPEHLEVLLSLLKKAGADLEIGADYVIVKPVRNLRAIDVKTREYPGLATDLQAPLTVLLTQANGISLVHETIYEGRLFYTDILNQMGANIIMADPHRVIVQGPSKLRGKKINSPDIRAGMALIIAALLAEGQSIVDNIYQIDRGYEKIDERLQALGADIKRIKS</sequence>
<feature type="binding site" evidence="12">
    <location>
        <begin position="23"/>
        <end position="24"/>
    </location>
    <ligand>
        <name>phosphoenolpyruvate</name>
        <dbReference type="ChEBI" id="CHEBI:58702"/>
    </ligand>
</feature>
<dbReference type="EMBL" id="LBVT01000015">
    <property type="protein sequence ID" value="KKQ91413.1"/>
    <property type="molecule type" value="Genomic_DNA"/>
</dbReference>
<evidence type="ECO:0000313" key="14">
    <source>
        <dbReference type="EMBL" id="KKQ91413.1"/>
    </source>
</evidence>
<dbReference type="AlphaFoldDB" id="A0A0G0LHQ2"/>
<feature type="binding site" evidence="12">
    <location>
        <position position="323"/>
    </location>
    <ligand>
        <name>UDP-N-acetyl-alpha-D-glucosamine</name>
        <dbReference type="ChEBI" id="CHEBI:57705"/>
    </ligand>
</feature>
<evidence type="ECO:0000256" key="10">
    <source>
        <dbReference type="ARBA" id="ARBA00038367"/>
    </source>
</evidence>
<keyword evidence="4 12" id="KW-0132">Cell division</keyword>
<keyword evidence="9 12" id="KW-0961">Cell wall biogenesis/degradation</keyword>
<evidence type="ECO:0000256" key="1">
    <source>
        <dbReference type="ARBA" id="ARBA00004496"/>
    </source>
</evidence>
<comment type="caution">
    <text evidence="14">The sequence shown here is derived from an EMBL/GenBank/DDBJ whole genome shotgun (WGS) entry which is preliminary data.</text>
</comment>
<dbReference type="Proteomes" id="UP000034706">
    <property type="component" value="Unassembled WGS sequence"/>
</dbReference>
<dbReference type="PANTHER" id="PTHR43783:SF1">
    <property type="entry name" value="UDP-N-ACETYLGLUCOSAMINE 1-CARBOXYVINYLTRANSFERASE"/>
    <property type="match status" value="1"/>
</dbReference>
<comment type="caution">
    <text evidence="12">Lacks conserved residue(s) required for the propagation of feature annotation.</text>
</comment>
<evidence type="ECO:0000313" key="15">
    <source>
        <dbReference type="Proteomes" id="UP000034706"/>
    </source>
</evidence>
<dbReference type="InterPro" id="IPR050068">
    <property type="entry name" value="MurA_subfamily"/>
</dbReference>
<dbReference type="SUPFAM" id="SSF55205">
    <property type="entry name" value="EPT/RTPC-like"/>
    <property type="match status" value="1"/>
</dbReference>
<dbReference type="Gene3D" id="3.65.10.10">
    <property type="entry name" value="Enolpyruvate transferase domain"/>
    <property type="match status" value="2"/>
</dbReference>
<dbReference type="PANTHER" id="PTHR43783">
    <property type="entry name" value="UDP-N-ACETYLGLUCOSAMINE 1-CARBOXYVINYLTRANSFERASE"/>
    <property type="match status" value="1"/>
</dbReference>
<feature type="active site" description="Proton donor" evidence="12">
    <location>
        <position position="113"/>
    </location>
</feature>
<protein>
    <recommendedName>
        <fullName evidence="12">UDP-N-acetylglucosamine 1-carboxyvinyltransferase</fullName>
        <ecNumber evidence="12">2.5.1.7</ecNumber>
    </recommendedName>
    <alternativeName>
        <fullName evidence="12">Enoylpyruvate transferase</fullName>
    </alternativeName>
    <alternativeName>
        <fullName evidence="12">UDP-N-acetylglucosamine enolpyruvyl transferase</fullName>
        <shortName evidence="12">EPT</shortName>
    </alternativeName>
</protein>
<dbReference type="GO" id="GO:0008360">
    <property type="term" value="P:regulation of cell shape"/>
    <property type="evidence" value="ECO:0007669"/>
    <property type="project" value="UniProtKB-KW"/>
</dbReference>
<keyword evidence="5 12" id="KW-0808">Transferase</keyword>